<protein>
    <submittedName>
        <fullName evidence="1">Uncharacterized protein</fullName>
    </submittedName>
</protein>
<name>A0A438GPR2_VITVI</name>
<reference evidence="1 2" key="1">
    <citation type="journal article" date="2018" name="PLoS Genet.">
        <title>Population sequencing reveals clonal diversity and ancestral inbreeding in the grapevine cultivar Chardonnay.</title>
        <authorList>
            <person name="Roach M.J."/>
            <person name="Johnson D.L."/>
            <person name="Bohlmann J."/>
            <person name="van Vuuren H.J."/>
            <person name="Jones S.J."/>
            <person name="Pretorius I.S."/>
            <person name="Schmidt S.A."/>
            <person name="Borneman A.R."/>
        </authorList>
    </citation>
    <scope>NUCLEOTIDE SEQUENCE [LARGE SCALE GENOMIC DNA]</scope>
    <source>
        <strain evidence="2">cv. Chardonnay</strain>
        <tissue evidence="1">Leaf</tissue>
    </source>
</reference>
<accession>A0A438GPR2</accession>
<sequence>MFGGHGVRNEFGFEATAEVRAEVVELVNQLERICEFGST</sequence>
<evidence type="ECO:0000313" key="1">
    <source>
        <dbReference type="EMBL" id="RVW74196.1"/>
    </source>
</evidence>
<dbReference type="EMBL" id="QGNW01000374">
    <property type="protein sequence ID" value="RVW74196.1"/>
    <property type="molecule type" value="Genomic_DNA"/>
</dbReference>
<dbReference type="Proteomes" id="UP000288805">
    <property type="component" value="Unassembled WGS sequence"/>
</dbReference>
<proteinExistence type="predicted"/>
<gene>
    <name evidence="1" type="ORF">CK203_055980</name>
</gene>
<organism evidence="1 2">
    <name type="scientific">Vitis vinifera</name>
    <name type="common">Grape</name>
    <dbReference type="NCBI Taxonomy" id="29760"/>
    <lineage>
        <taxon>Eukaryota</taxon>
        <taxon>Viridiplantae</taxon>
        <taxon>Streptophyta</taxon>
        <taxon>Embryophyta</taxon>
        <taxon>Tracheophyta</taxon>
        <taxon>Spermatophyta</taxon>
        <taxon>Magnoliopsida</taxon>
        <taxon>eudicotyledons</taxon>
        <taxon>Gunneridae</taxon>
        <taxon>Pentapetalae</taxon>
        <taxon>rosids</taxon>
        <taxon>Vitales</taxon>
        <taxon>Vitaceae</taxon>
        <taxon>Viteae</taxon>
        <taxon>Vitis</taxon>
    </lineage>
</organism>
<comment type="caution">
    <text evidence="1">The sequence shown here is derived from an EMBL/GenBank/DDBJ whole genome shotgun (WGS) entry which is preliminary data.</text>
</comment>
<dbReference type="AlphaFoldDB" id="A0A438GPR2"/>
<evidence type="ECO:0000313" key="2">
    <source>
        <dbReference type="Proteomes" id="UP000288805"/>
    </source>
</evidence>